<evidence type="ECO:0000256" key="11">
    <source>
        <dbReference type="RuleBase" id="RU004450"/>
    </source>
</evidence>
<dbReference type="InterPro" id="IPR000568">
    <property type="entry name" value="ATP_synth_F0_asu"/>
</dbReference>
<feature type="transmembrane region" description="Helical" evidence="12">
    <location>
        <begin position="137"/>
        <end position="156"/>
    </location>
</feature>
<evidence type="ECO:0000256" key="4">
    <source>
        <dbReference type="ARBA" id="ARBA00022547"/>
    </source>
</evidence>
<name>A0A6C0FCK5_9ECHI</name>
<dbReference type="GO" id="GO:0045259">
    <property type="term" value="C:proton-transporting ATP synthase complex"/>
    <property type="evidence" value="ECO:0007669"/>
    <property type="project" value="UniProtKB-KW"/>
</dbReference>
<keyword evidence="7 12" id="KW-1133">Transmembrane helix</keyword>
<dbReference type="PROSITE" id="PS00449">
    <property type="entry name" value="ATPASE_A"/>
    <property type="match status" value="1"/>
</dbReference>
<dbReference type="Pfam" id="PF00119">
    <property type="entry name" value="ATP-synt_A"/>
    <property type="match status" value="1"/>
</dbReference>
<dbReference type="CTD" id="4508"/>
<dbReference type="AlphaFoldDB" id="A0A6C0FCK5"/>
<dbReference type="PRINTS" id="PR00123">
    <property type="entry name" value="ATPASEA"/>
</dbReference>
<feature type="transmembrane region" description="Helical" evidence="12">
    <location>
        <begin position="16"/>
        <end position="35"/>
    </location>
</feature>
<proteinExistence type="inferred from homology"/>
<keyword evidence="8" id="KW-0406">Ion transport</keyword>
<dbReference type="SUPFAM" id="SSF81336">
    <property type="entry name" value="F1F0 ATP synthase subunit A"/>
    <property type="match status" value="1"/>
</dbReference>
<dbReference type="Gene3D" id="1.20.120.220">
    <property type="entry name" value="ATP synthase, F0 complex, subunit A"/>
    <property type="match status" value="1"/>
</dbReference>
<dbReference type="GO" id="GO:0046933">
    <property type="term" value="F:proton-transporting ATP synthase activity, rotational mechanism"/>
    <property type="evidence" value="ECO:0007669"/>
    <property type="project" value="TreeGrafter"/>
</dbReference>
<dbReference type="GeneID" id="43964879"/>
<evidence type="ECO:0000313" key="13">
    <source>
        <dbReference type="EMBL" id="QHT54186.1"/>
    </source>
</evidence>
<keyword evidence="9 12" id="KW-0472">Membrane</keyword>
<geneLocation type="mitochondrion" evidence="13"/>
<reference evidence="13" key="1">
    <citation type="journal article" date="2019" name="Mar. Biol. Res.">
        <title>Mitochondrial gene rearrangement and phylogenetic relationships in the Amphilepidida and Ophiacanthida (Echinodermata, Ophiuroidea).</title>
        <authorList>
            <person name="Lee T."/>
            <person name="Bae Y.J."/>
            <person name="Shin S."/>
        </authorList>
    </citation>
    <scope>NUCLEOTIDE SEQUENCE</scope>
</reference>
<dbReference type="GO" id="GO:0005743">
    <property type="term" value="C:mitochondrial inner membrane"/>
    <property type="evidence" value="ECO:0007669"/>
    <property type="project" value="UniProtKB-SubCell"/>
</dbReference>
<dbReference type="PANTHER" id="PTHR11410">
    <property type="entry name" value="ATP SYNTHASE SUBUNIT A"/>
    <property type="match status" value="1"/>
</dbReference>
<evidence type="ECO:0000256" key="12">
    <source>
        <dbReference type="SAM" id="Phobius"/>
    </source>
</evidence>
<dbReference type="EMBL" id="MK343092">
    <property type="protein sequence ID" value="QHT54186.1"/>
    <property type="molecule type" value="Genomic_DNA"/>
</dbReference>
<comment type="similarity">
    <text evidence="2">Belongs to the ATPase A chain family.</text>
</comment>
<feature type="transmembrane region" description="Helical" evidence="12">
    <location>
        <begin position="106"/>
        <end position="125"/>
    </location>
</feature>
<evidence type="ECO:0000256" key="6">
    <source>
        <dbReference type="ARBA" id="ARBA00022781"/>
    </source>
</evidence>
<dbReference type="NCBIfam" id="TIGR01131">
    <property type="entry name" value="ATP_synt_6_or_A"/>
    <property type="match status" value="1"/>
</dbReference>
<feature type="transmembrane region" description="Helical" evidence="12">
    <location>
        <begin position="162"/>
        <end position="184"/>
    </location>
</feature>
<keyword evidence="3" id="KW-0813">Transport</keyword>
<evidence type="ECO:0000256" key="10">
    <source>
        <dbReference type="ARBA" id="ARBA00023310"/>
    </source>
</evidence>
<accession>A0A6C0FCK5</accession>
<keyword evidence="6" id="KW-0375">Hydrogen ion transport</keyword>
<keyword evidence="13" id="KW-0496">Mitochondrion</keyword>
<dbReference type="CDD" id="cd00310">
    <property type="entry name" value="ATP-synt_Fo_a_6"/>
    <property type="match status" value="1"/>
</dbReference>
<evidence type="ECO:0000256" key="9">
    <source>
        <dbReference type="ARBA" id="ARBA00023136"/>
    </source>
</evidence>
<dbReference type="InterPro" id="IPR023011">
    <property type="entry name" value="ATP_synth_F0_asu_AS"/>
</dbReference>
<keyword evidence="5 12" id="KW-0812">Transmembrane</keyword>
<dbReference type="InterPro" id="IPR045083">
    <property type="entry name" value="ATP_synth_F0_asu_bact/mt"/>
</dbReference>
<organism evidence="13">
    <name type="scientific">Ophiomastix mixta</name>
    <dbReference type="NCBI Taxonomy" id="2705303"/>
    <lineage>
        <taxon>Eukaryota</taxon>
        <taxon>Metazoa</taxon>
        <taxon>Echinodermata</taxon>
        <taxon>Eleutherozoa</taxon>
        <taxon>Asterozoa</taxon>
        <taxon>Ophiuroidea</taxon>
        <taxon>Myophiuroidea</taxon>
        <taxon>Metophiurida</taxon>
        <taxon>Ophintegrida</taxon>
        <taxon>Amphilepidida</taxon>
        <taxon>Ophiurina</taxon>
        <taxon>Gnathophiurina</taxon>
        <taxon>Ophiactoidea</taxon>
        <taxon>Ophiocomidae</taxon>
        <taxon>Ophiomastix</taxon>
    </lineage>
</organism>
<dbReference type="PANTHER" id="PTHR11410:SF0">
    <property type="entry name" value="ATP SYNTHASE SUBUNIT A"/>
    <property type="match status" value="1"/>
</dbReference>
<dbReference type="RefSeq" id="YP_009730143.1">
    <property type="nucleotide sequence ID" value="NC_045937.1"/>
</dbReference>
<feature type="transmembrane region" description="Helical" evidence="12">
    <location>
        <begin position="191"/>
        <end position="218"/>
    </location>
</feature>
<evidence type="ECO:0000256" key="8">
    <source>
        <dbReference type="ARBA" id="ARBA00023065"/>
    </source>
</evidence>
<evidence type="ECO:0000256" key="7">
    <source>
        <dbReference type="ARBA" id="ARBA00022989"/>
    </source>
</evidence>
<evidence type="ECO:0000256" key="5">
    <source>
        <dbReference type="ARBA" id="ARBA00022692"/>
    </source>
</evidence>
<sequence>MNTITNIFSQFMPVNFVLPLSLVGALIALSWTLTINNTHFLPRRTHLLNKLIFLTSSTLLETQTNSQSKWGNWIFTLFILCITLNLLSLIPYTFSQTSHFSTTFSLSWPIWLAIQTTGLLTNWKAKLAHLVPQGTPTPLIPIMVLIETISLLIQPLTLGFRLGANLLSGHLLIFLCSCVVWNCIYTSNIGILSFILLFLLLILEIAVACIQATVFFILSKIYLEENLT</sequence>
<feature type="transmembrane region" description="Helical" evidence="12">
    <location>
        <begin position="73"/>
        <end position="94"/>
    </location>
</feature>
<protein>
    <recommendedName>
        <fullName evidence="11">ATP synthase subunit a</fullName>
    </recommendedName>
</protein>
<evidence type="ECO:0000256" key="3">
    <source>
        <dbReference type="ARBA" id="ARBA00022448"/>
    </source>
</evidence>
<evidence type="ECO:0000256" key="2">
    <source>
        <dbReference type="ARBA" id="ARBA00006810"/>
    </source>
</evidence>
<keyword evidence="4" id="KW-0138">CF(0)</keyword>
<dbReference type="InterPro" id="IPR035908">
    <property type="entry name" value="F0_ATP_A_sf"/>
</dbReference>
<evidence type="ECO:0000256" key="1">
    <source>
        <dbReference type="ARBA" id="ARBA00004141"/>
    </source>
</evidence>
<keyword evidence="10" id="KW-0066">ATP synthesis</keyword>
<comment type="subcellular location">
    <subcellularLocation>
        <location evidence="1">Membrane</location>
        <topology evidence="1">Multi-pass membrane protein</topology>
    </subcellularLocation>
    <subcellularLocation>
        <location evidence="11">Mitochondrion inner membrane</location>
        <topology evidence="11">Multi-pass membrane protein</topology>
    </subcellularLocation>
</comment>
<gene>
    <name evidence="13" type="primary">ATP6</name>
</gene>